<protein>
    <recommendedName>
        <fullName evidence="2">HTH marR-type domain-containing protein</fullName>
    </recommendedName>
</protein>
<keyword evidence="1" id="KW-0238">DNA-binding</keyword>
<dbReference type="EMBL" id="QOCW01000004">
    <property type="protein sequence ID" value="RBW70633.1"/>
    <property type="molecule type" value="Genomic_DNA"/>
</dbReference>
<dbReference type="PROSITE" id="PS50995">
    <property type="entry name" value="HTH_MARR_2"/>
    <property type="match status" value="1"/>
</dbReference>
<comment type="caution">
    <text evidence="3">The sequence shown here is derived from an EMBL/GenBank/DDBJ whole genome shotgun (WGS) entry which is preliminary data.</text>
</comment>
<keyword evidence="4" id="KW-1185">Reference proteome</keyword>
<dbReference type="Pfam" id="PF01047">
    <property type="entry name" value="MarR"/>
    <property type="match status" value="1"/>
</dbReference>
<reference evidence="3 4" key="1">
    <citation type="submission" date="2018-07" db="EMBL/GenBank/DDBJ databases">
        <title>Lottiidibacillus patelloidae gen. nov., sp. nov., isolated from the intestinal tract of a marine limpet and the reclassification of B. taeanensis BH030017T, B. algicola KMM 3737T and B. hwajinpoensis SW-72T as genus Lottiidibacillus.</title>
        <authorList>
            <person name="Liu R."/>
            <person name="Huang Z."/>
        </authorList>
    </citation>
    <scope>NUCLEOTIDE SEQUENCE [LARGE SCALE GENOMIC DNA]</scope>
    <source>
        <strain evidence="3 4">BH030017</strain>
    </source>
</reference>
<evidence type="ECO:0000259" key="2">
    <source>
        <dbReference type="PROSITE" id="PS50995"/>
    </source>
</evidence>
<organism evidence="3 4">
    <name type="scientific">Bacillus taeanensis</name>
    <dbReference type="NCBI Taxonomy" id="273032"/>
    <lineage>
        <taxon>Bacteria</taxon>
        <taxon>Bacillati</taxon>
        <taxon>Bacillota</taxon>
        <taxon>Bacilli</taxon>
        <taxon>Bacillales</taxon>
        <taxon>Bacillaceae</taxon>
        <taxon>Bacillus</taxon>
    </lineage>
</organism>
<feature type="domain" description="HTH marR-type" evidence="2">
    <location>
        <begin position="8"/>
        <end position="142"/>
    </location>
</feature>
<accession>A0A366Y2K0</accession>
<dbReference type="GO" id="GO:0006950">
    <property type="term" value="P:response to stress"/>
    <property type="evidence" value="ECO:0007669"/>
    <property type="project" value="TreeGrafter"/>
</dbReference>
<name>A0A366Y2K0_9BACI</name>
<evidence type="ECO:0000313" key="3">
    <source>
        <dbReference type="EMBL" id="RBW70633.1"/>
    </source>
</evidence>
<dbReference type="RefSeq" id="WP_113805087.1">
    <property type="nucleotide sequence ID" value="NZ_QOCW01000004.1"/>
</dbReference>
<evidence type="ECO:0000256" key="1">
    <source>
        <dbReference type="ARBA" id="ARBA00023125"/>
    </source>
</evidence>
<dbReference type="PANTHER" id="PTHR33164:SF58">
    <property type="entry name" value="DNA-BINDING TRANSCRIPTIONAL REPRESSOR SCOC"/>
    <property type="match status" value="1"/>
</dbReference>
<dbReference type="InterPro" id="IPR039422">
    <property type="entry name" value="MarR/SlyA-like"/>
</dbReference>
<dbReference type="Gene3D" id="1.10.10.10">
    <property type="entry name" value="Winged helix-like DNA-binding domain superfamily/Winged helix DNA-binding domain"/>
    <property type="match status" value="1"/>
</dbReference>
<evidence type="ECO:0000313" key="4">
    <source>
        <dbReference type="Proteomes" id="UP000253314"/>
    </source>
</evidence>
<dbReference type="Proteomes" id="UP000253314">
    <property type="component" value="Unassembled WGS sequence"/>
</dbReference>
<dbReference type="InterPro" id="IPR000835">
    <property type="entry name" value="HTH_MarR-typ"/>
</dbReference>
<dbReference type="OrthoDB" id="9799747at2"/>
<sequence length="165" mass="19890">MEQDKEKLHYLLNYLRGINKVFEEDWQKAAKKIGLTQAEQHTLWIVYLEKEVTVTRIAEIGLWDVSTVMQVLKRLKEKELVETKKKSSDRRVSYVYLTEKGKQKQKQSSEGYYQFYEFFEEYRGQDERNKKVLDDALELLKECNRHFHGRDFVNWIEHSGKTFSQ</sequence>
<gene>
    <name evidence="3" type="ORF">DS031_06390</name>
</gene>
<dbReference type="InterPro" id="IPR036390">
    <property type="entry name" value="WH_DNA-bd_sf"/>
</dbReference>
<dbReference type="GO" id="GO:0003700">
    <property type="term" value="F:DNA-binding transcription factor activity"/>
    <property type="evidence" value="ECO:0007669"/>
    <property type="project" value="InterPro"/>
</dbReference>
<proteinExistence type="predicted"/>
<dbReference type="PANTHER" id="PTHR33164">
    <property type="entry name" value="TRANSCRIPTIONAL REGULATOR, MARR FAMILY"/>
    <property type="match status" value="1"/>
</dbReference>
<dbReference type="InterPro" id="IPR036388">
    <property type="entry name" value="WH-like_DNA-bd_sf"/>
</dbReference>
<dbReference type="SUPFAM" id="SSF46785">
    <property type="entry name" value="Winged helix' DNA-binding domain"/>
    <property type="match status" value="1"/>
</dbReference>
<dbReference type="GO" id="GO:0003677">
    <property type="term" value="F:DNA binding"/>
    <property type="evidence" value="ECO:0007669"/>
    <property type="project" value="UniProtKB-KW"/>
</dbReference>
<dbReference type="AlphaFoldDB" id="A0A366Y2K0"/>
<dbReference type="SMART" id="SM00347">
    <property type="entry name" value="HTH_MARR"/>
    <property type="match status" value="1"/>
</dbReference>